<dbReference type="PANTHER" id="PTHR46836">
    <property type="entry name" value="AFADIN"/>
    <property type="match status" value="1"/>
</dbReference>
<dbReference type="PANTHER" id="PTHR46836:SF7">
    <property type="entry name" value="PHOSPHATIDYLINOSITOL N-ACETYGLUCOSAMINLYTRANSFERASE SUBUNIT P-LIKE PROTEIN"/>
    <property type="match status" value="1"/>
</dbReference>
<dbReference type="Pfam" id="PF14309">
    <property type="entry name" value="DUF4378"/>
    <property type="match status" value="1"/>
</dbReference>
<gene>
    <name evidence="3" type="ORF">F3Y22_tig00112249pilonHSYRG00079</name>
</gene>
<feature type="compositionally biased region" description="Polar residues" evidence="1">
    <location>
        <begin position="402"/>
        <end position="418"/>
    </location>
</feature>
<feature type="region of interest" description="Disordered" evidence="1">
    <location>
        <begin position="221"/>
        <end position="241"/>
    </location>
</feature>
<dbReference type="Proteomes" id="UP000436088">
    <property type="component" value="Unassembled WGS sequence"/>
</dbReference>
<feature type="region of interest" description="Disordered" evidence="1">
    <location>
        <begin position="398"/>
        <end position="428"/>
    </location>
</feature>
<evidence type="ECO:0000259" key="2">
    <source>
        <dbReference type="Pfam" id="PF14309"/>
    </source>
</evidence>
<dbReference type="AlphaFoldDB" id="A0A6A2X2V6"/>
<accession>A0A6A2X2V6</accession>
<name>A0A6A2X2V6_HIBSY</name>
<evidence type="ECO:0000313" key="3">
    <source>
        <dbReference type="EMBL" id="KAE8669232.1"/>
    </source>
</evidence>
<protein>
    <recommendedName>
        <fullName evidence="2">DUF4378 domain-containing protein</fullName>
    </recommendedName>
</protein>
<comment type="caution">
    <text evidence="3">The sequence shown here is derived from an EMBL/GenBank/DDBJ whole genome shotgun (WGS) entry which is preliminary data.</text>
</comment>
<evidence type="ECO:0000313" key="4">
    <source>
        <dbReference type="Proteomes" id="UP000436088"/>
    </source>
</evidence>
<keyword evidence="4" id="KW-1185">Reference proteome</keyword>
<dbReference type="EMBL" id="VEPZ02001530">
    <property type="protein sequence ID" value="KAE8669232.1"/>
    <property type="molecule type" value="Genomic_DNA"/>
</dbReference>
<evidence type="ECO:0000256" key="1">
    <source>
        <dbReference type="SAM" id="MobiDB-lite"/>
    </source>
</evidence>
<feature type="compositionally biased region" description="Polar residues" evidence="1">
    <location>
        <begin position="221"/>
        <end position="234"/>
    </location>
</feature>
<sequence>MSRKTESKPATSSVIARLMGLDQLQPRQPVNEQRKLHRVLSENYLCKAASIGAWEKCSSGERSSFWFGVEETKGFKDAFEVIESVEIEKGRVDLRSSPERKHVKGSGFVDSTEGCSEHGFEKPGYLIAKHFYDQENPKVLQKLENGFVKDSRREYGHDSTSTVPRFHLESNNERCPSSRKIVILKPKPVEAETDNKHEGFLGHGKGNSHARVKENFFNGVKSSTRRSIPSSETSFEPPRLGFSGAQGLTKEPEFLMVSSQSNSDVNNWDKPSCYDLGGSHVAREPKQQIFERWRVSEDFREIGLAFGGRGRSRSLGEMLALPDHAKRANFRGPFGICSKDGWKNSVIGDLNSQSYSTSVGSTLTKTTPKALHVDSYLTIRSVFPWSIRKSVKQVPSGKYCSKQRNLQPNCKQSQSSPDLESEKNHLESEKNHLLEENSTFSENEIIPVDQWNDFKDRKLSSEDCVVPEMYSAGPQSIVSDMVVAVETPDDAAKSTGNHNQHQFVSTDCAMSDKDHNSAFCIPGRYINENIRRCGTDPDFQATLETANQPSPVSVLETPFLEGNSLSYKCFLSVTDSLNDVKRQLEFIKSESIEEYSEGLGMVVSSDDENDVVDEPFRYKGNEYSTKLFGVAESRDFFYLVDVLTEAGFHDRNLDIIFNGCQSLETPISLSVFETLEKKYGEQISWKRPDRRLLFDRINSGLMEILQPCLGVLMWTKPVARRLSYSQNSRELVEELYKLLVSRENEAKDEEKDSSEKVFGKDDGWLSLGYDIEAIGREIEHSLIDELAAEIVTLLAL</sequence>
<dbReference type="InterPro" id="IPR025486">
    <property type="entry name" value="DUF4378"/>
</dbReference>
<feature type="domain" description="DUF4378" evidence="2">
    <location>
        <begin position="635"/>
        <end position="789"/>
    </location>
</feature>
<proteinExistence type="predicted"/>
<reference evidence="3" key="1">
    <citation type="submission" date="2019-09" db="EMBL/GenBank/DDBJ databases">
        <title>Draft genome information of white flower Hibiscus syriacus.</title>
        <authorList>
            <person name="Kim Y.-M."/>
        </authorList>
    </citation>
    <scope>NUCLEOTIDE SEQUENCE [LARGE SCALE GENOMIC DNA]</scope>
    <source>
        <strain evidence="3">YM2019G1</strain>
    </source>
</reference>
<organism evidence="3 4">
    <name type="scientific">Hibiscus syriacus</name>
    <name type="common">Rose of Sharon</name>
    <dbReference type="NCBI Taxonomy" id="106335"/>
    <lineage>
        <taxon>Eukaryota</taxon>
        <taxon>Viridiplantae</taxon>
        <taxon>Streptophyta</taxon>
        <taxon>Embryophyta</taxon>
        <taxon>Tracheophyta</taxon>
        <taxon>Spermatophyta</taxon>
        <taxon>Magnoliopsida</taxon>
        <taxon>eudicotyledons</taxon>
        <taxon>Gunneridae</taxon>
        <taxon>Pentapetalae</taxon>
        <taxon>rosids</taxon>
        <taxon>malvids</taxon>
        <taxon>Malvales</taxon>
        <taxon>Malvaceae</taxon>
        <taxon>Malvoideae</taxon>
        <taxon>Hibiscus</taxon>
    </lineage>
</organism>